<feature type="domain" description="Rhamnogalacturonase A/B/Epimerase-like pectate lyase" evidence="1">
    <location>
        <begin position="458"/>
        <end position="513"/>
    </location>
</feature>
<evidence type="ECO:0000313" key="3">
    <source>
        <dbReference type="Proteomes" id="UP000366872"/>
    </source>
</evidence>
<keyword evidence="3" id="KW-1185">Reference proteome</keyword>
<evidence type="ECO:0000313" key="2">
    <source>
        <dbReference type="EMBL" id="VGO13924.1"/>
    </source>
</evidence>
<feature type="domain" description="Rhamnogalacturonase A/B/Epimerase-like pectate lyase" evidence="1">
    <location>
        <begin position="40"/>
        <end position="91"/>
    </location>
</feature>
<evidence type="ECO:0000259" key="1">
    <source>
        <dbReference type="Pfam" id="PF12708"/>
    </source>
</evidence>
<dbReference type="SUPFAM" id="SSF51126">
    <property type="entry name" value="Pectin lyase-like"/>
    <property type="match status" value="2"/>
</dbReference>
<gene>
    <name evidence="2" type="ORF">PDESU_02481</name>
</gene>
<dbReference type="Pfam" id="PF12708">
    <property type="entry name" value="Pect-lyase_RHGA_epim"/>
    <property type="match status" value="2"/>
</dbReference>
<dbReference type="InterPro" id="IPR011050">
    <property type="entry name" value="Pectin_lyase_fold/virulence"/>
</dbReference>
<dbReference type="Proteomes" id="UP000366872">
    <property type="component" value="Unassembled WGS sequence"/>
</dbReference>
<proteinExistence type="predicted"/>
<dbReference type="InterPro" id="IPR024535">
    <property type="entry name" value="RHGA/B-epi-like_pectate_lyase"/>
</dbReference>
<dbReference type="InterPro" id="IPR012334">
    <property type="entry name" value="Pectin_lyas_fold"/>
</dbReference>
<dbReference type="EMBL" id="CAAHFG010000001">
    <property type="protein sequence ID" value="VGO13924.1"/>
    <property type="molecule type" value="Genomic_DNA"/>
</dbReference>
<dbReference type="Gene3D" id="2.160.20.10">
    <property type="entry name" value="Single-stranded right-handed beta-helix, Pectin lyase-like"/>
    <property type="match status" value="2"/>
</dbReference>
<organism evidence="2 3">
    <name type="scientific">Pontiella desulfatans</name>
    <dbReference type="NCBI Taxonomy" id="2750659"/>
    <lineage>
        <taxon>Bacteria</taxon>
        <taxon>Pseudomonadati</taxon>
        <taxon>Kiritimatiellota</taxon>
        <taxon>Kiritimatiellia</taxon>
        <taxon>Kiritimatiellales</taxon>
        <taxon>Pontiellaceae</taxon>
        <taxon>Pontiella</taxon>
    </lineage>
</organism>
<accession>A0A6C2U2P7</accession>
<reference evidence="2 3" key="1">
    <citation type="submission" date="2019-04" db="EMBL/GenBank/DDBJ databases">
        <authorList>
            <person name="Van Vliet M D."/>
        </authorList>
    </citation>
    <scope>NUCLEOTIDE SEQUENCE [LARGE SCALE GENOMIC DNA]</scope>
    <source>
        <strain evidence="2 3">F1</strain>
    </source>
</reference>
<name>A0A6C2U2P7_PONDE</name>
<sequence length="868" mass="96692">MSAQSLWASKAAFVETMFPTEDYVIANVSMEPTPSKTDGDSARIQKVIDQLAKKGGGVIFLSAGHYTIDQSILLRQSVTLRGDWVEPTEKNCEKGTILNITADHGNEKALPAFIMKRNSGLRELTFYYPNQDPLKPVPYPWTVGNDEKDYDRKVVNQVGMELAPMVKNCTFVNPYRAITTSSWNNGQYYFINLYLSPLKVGVACNFVTDIGRTAYIHVSPRWWEEFKGAKTMLNNRQKSALRDYMLKNASGLTIGRHDWTYMYDINVEGCKNGIYCHKNPNGIYGPNGVLFRANIRDCEVALNAENVISMGIAFTGCSFEGRKHAVLKSQCGDSALQFNSCRFSSKSDSAVLIDGGYASFVNCTFETWSGTAAVYAPAGALTVVNSDFKQPKTHIRMDKKVYSGSLLSNRFKGAPRIQNYAKKGVVEIDHEQQEFAKPNIEPMNFPPEPQPERRALYSVLDFGASPDLDDNTEAFQKALDKAGKDGGGTVYVPAGDFYFEGGLTIPSGVELRGIYEGPHHTTSPGSLLLPLAGRGYEEGTPFIQMESESGMRGITIYYPQQDWYRSTPYPWTIRNLGPGCWLMFVTLSNPYQGVDFWTNPSEGHHIKYLAGSPIRRGLFVSKSKNKGWIQDSQFVCNYAIWTPTRLNDLDVPANDWRNVSLMTTQMDNLEAYKFGNLADEQVMGTFVYCSHAGLTTAADDYDGHVSGPNMRVVQHGTDLGAYGFRIQAVGKKGVEFINSEQTPKTYVQHGGIVVEDSCKGEVSFFNSASWSTAKNFAYLKGDAKVTIQQFNNRTGPIFVEGSNVQLDVGHYDRPDYREKKQLKGRGVRELLPHVNLTEEAKDTRLLGHTVSSDDETGCFEARVGPMRK</sequence>
<protein>
    <recommendedName>
        <fullName evidence="1">Rhamnogalacturonase A/B/Epimerase-like pectate lyase domain-containing protein</fullName>
    </recommendedName>
</protein>
<dbReference type="AlphaFoldDB" id="A0A6C2U2P7"/>